<name>Q1MQ65_LAWIP</name>
<keyword evidence="2 4" id="KW-0378">Hydrolase</keyword>
<proteinExistence type="inferred from homology"/>
<feature type="domain" description="Thioesterase" evidence="3">
    <location>
        <begin position="50"/>
        <end position="126"/>
    </location>
</feature>
<evidence type="ECO:0000313" key="4">
    <source>
        <dbReference type="EMBL" id="CAJ54862.1"/>
    </source>
</evidence>
<dbReference type="Proteomes" id="UP000002430">
    <property type="component" value="Chromosome"/>
</dbReference>
<dbReference type="InterPro" id="IPR003736">
    <property type="entry name" value="PAAI_dom"/>
</dbReference>
<dbReference type="HOGENOM" id="CLU_089876_13_1_7"/>
<dbReference type="InterPro" id="IPR029069">
    <property type="entry name" value="HotDog_dom_sf"/>
</dbReference>
<sequence length="144" mass="15649">MKNSQQHNIITYNTKYKNSLIGHLGILFHESKLGTVIASMPVTNHTSQPFGYLSGGASLALAESIAGHGSYLLCLENEFPCGIQVSGNHIKNVPIGKLVKGKGQIIHKGNTTHLWHIDIVNEEEEIVSTARVVNHIIKSNSNKG</sequence>
<dbReference type="EMBL" id="AM180252">
    <property type="protein sequence ID" value="CAJ54862.1"/>
    <property type="molecule type" value="Genomic_DNA"/>
</dbReference>
<dbReference type="eggNOG" id="COG2050">
    <property type="taxonomic scope" value="Bacteria"/>
</dbReference>
<dbReference type="STRING" id="363253.LI0808"/>
<evidence type="ECO:0000256" key="1">
    <source>
        <dbReference type="ARBA" id="ARBA00008324"/>
    </source>
</evidence>
<dbReference type="GO" id="GO:0005829">
    <property type="term" value="C:cytosol"/>
    <property type="evidence" value="ECO:0007669"/>
    <property type="project" value="TreeGrafter"/>
</dbReference>
<dbReference type="KEGG" id="lip:LI0808"/>
<dbReference type="InterPro" id="IPR006683">
    <property type="entry name" value="Thioestr_dom"/>
</dbReference>
<comment type="similarity">
    <text evidence="1">Belongs to the thioesterase PaaI family.</text>
</comment>
<evidence type="ECO:0000256" key="2">
    <source>
        <dbReference type="ARBA" id="ARBA00022801"/>
    </source>
</evidence>
<dbReference type="Gene3D" id="3.10.129.10">
    <property type="entry name" value="Hotdog Thioesterase"/>
    <property type="match status" value="1"/>
</dbReference>
<dbReference type="Pfam" id="PF03061">
    <property type="entry name" value="4HBT"/>
    <property type="match status" value="1"/>
</dbReference>
<dbReference type="AlphaFoldDB" id="Q1MQ65"/>
<keyword evidence="5" id="KW-1185">Reference proteome</keyword>
<dbReference type="OrthoDB" id="9813282at2"/>
<organism evidence="4 5">
    <name type="scientific">Lawsonia intracellularis (strain PHE/MN1-00)</name>
    <dbReference type="NCBI Taxonomy" id="363253"/>
    <lineage>
        <taxon>Bacteria</taxon>
        <taxon>Pseudomonadati</taxon>
        <taxon>Thermodesulfobacteriota</taxon>
        <taxon>Desulfovibrionia</taxon>
        <taxon>Desulfovibrionales</taxon>
        <taxon>Desulfovibrionaceae</taxon>
        <taxon>Lawsonia</taxon>
    </lineage>
</organism>
<dbReference type="SUPFAM" id="SSF54637">
    <property type="entry name" value="Thioesterase/thiol ester dehydrase-isomerase"/>
    <property type="match status" value="1"/>
</dbReference>
<protein>
    <submittedName>
        <fullName evidence="4">Hydrolase, haloacid dehalogenase-like hydrolase</fullName>
    </submittedName>
</protein>
<gene>
    <name evidence="4" type="primary">comA</name>
    <name evidence="4" type="ordered locus">LI0808</name>
</gene>
<reference evidence="4 5" key="1">
    <citation type="submission" date="2005-11" db="EMBL/GenBank/DDBJ databases">
        <title>The complete genome sequence of Lawsonia intracellularis: the causative agent of proliferative enteropathy.</title>
        <authorList>
            <person name="Kaur K."/>
            <person name="Zhang Q."/>
            <person name="Beckler D."/>
            <person name="Munir S."/>
            <person name="Li L."/>
            <person name="Kinsley K."/>
            <person name="Herron L."/>
            <person name="Peterson A."/>
            <person name="May B."/>
            <person name="Singh S."/>
            <person name="Gebhart C."/>
            <person name="Kapur V."/>
        </authorList>
    </citation>
    <scope>NUCLEOTIDE SEQUENCE [LARGE SCALE GENOMIC DNA]</scope>
    <source>
        <strain evidence="4 5">PHE/MN1-00</strain>
    </source>
</reference>
<evidence type="ECO:0000259" key="3">
    <source>
        <dbReference type="Pfam" id="PF03061"/>
    </source>
</evidence>
<dbReference type="CDD" id="cd03443">
    <property type="entry name" value="PaaI_thioesterase"/>
    <property type="match status" value="1"/>
</dbReference>
<dbReference type="RefSeq" id="WP_011526891.1">
    <property type="nucleotide sequence ID" value="NC_008011.1"/>
</dbReference>
<dbReference type="NCBIfam" id="TIGR00369">
    <property type="entry name" value="unchar_dom_1"/>
    <property type="match status" value="1"/>
</dbReference>
<evidence type="ECO:0000313" key="5">
    <source>
        <dbReference type="Proteomes" id="UP000002430"/>
    </source>
</evidence>
<dbReference type="GO" id="GO:0061522">
    <property type="term" value="F:1,4-dihydroxy-2-naphthoyl-CoA thioesterase activity"/>
    <property type="evidence" value="ECO:0007669"/>
    <property type="project" value="TreeGrafter"/>
</dbReference>
<dbReference type="PANTHER" id="PTHR43240">
    <property type="entry name" value="1,4-DIHYDROXY-2-NAPHTHOYL-COA THIOESTERASE 1"/>
    <property type="match status" value="1"/>
</dbReference>
<accession>Q1MQ65</accession>
<dbReference type="PANTHER" id="PTHR43240:SF5">
    <property type="entry name" value="1,4-DIHYDROXY-2-NAPHTHOYL-COA THIOESTERASE 1"/>
    <property type="match status" value="1"/>
</dbReference>